<dbReference type="InterPro" id="IPR029472">
    <property type="entry name" value="Copia-like_N"/>
</dbReference>
<feature type="domain" description="Retrotransposon Copia-like N-terminal" evidence="2">
    <location>
        <begin position="14"/>
        <end position="51"/>
    </location>
</feature>
<accession>A0AA88QZR8</accession>
<dbReference type="GO" id="GO:0003676">
    <property type="term" value="F:nucleic acid binding"/>
    <property type="evidence" value="ECO:0007669"/>
    <property type="project" value="InterPro"/>
</dbReference>
<dbReference type="PANTHER" id="PTHR47481">
    <property type="match status" value="1"/>
</dbReference>
<dbReference type="GO" id="GO:0008270">
    <property type="term" value="F:zinc ion binding"/>
    <property type="evidence" value="ECO:0007669"/>
    <property type="project" value="InterPro"/>
</dbReference>
<organism evidence="4 5">
    <name type="scientific">Escallonia rubra</name>
    <dbReference type="NCBI Taxonomy" id="112253"/>
    <lineage>
        <taxon>Eukaryota</taxon>
        <taxon>Viridiplantae</taxon>
        <taxon>Streptophyta</taxon>
        <taxon>Embryophyta</taxon>
        <taxon>Tracheophyta</taxon>
        <taxon>Spermatophyta</taxon>
        <taxon>Magnoliopsida</taxon>
        <taxon>eudicotyledons</taxon>
        <taxon>Gunneridae</taxon>
        <taxon>Pentapetalae</taxon>
        <taxon>asterids</taxon>
        <taxon>campanulids</taxon>
        <taxon>Escalloniales</taxon>
        <taxon>Escalloniaceae</taxon>
        <taxon>Escallonia</taxon>
    </lineage>
</organism>
<evidence type="ECO:0000256" key="1">
    <source>
        <dbReference type="SAM" id="MobiDB-lite"/>
    </source>
</evidence>
<dbReference type="SUPFAM" id="SSF57756">
    <property type="entry name" value="Retrovirus zinc finger-like domains"/>
    <property type="match status" value="1"/>
</dbReference>
<dbReference type="PANTHER" id="PTHR47481:SF43">
    <property type="entry name" value="RETROTRANSPOSON COPIA-LIKE N-TERMINAL DOMAIN-CONTAINING PROTEIN"/>
    <property type="match status" value="1"/>
</dbReference>
<evidence type="ECO:0000313" key="4">
    <source>
        <dbReference type="EMBL" id="KAK2979447.1"/>
    </source>
</evidence>
<evidence type="ECO:0000259" key="3">
    <source>
        <dbReference type="Pfam" id="PF22936"/>
    </source>
</evidence>
<dbReference type="InterPro" id="IPR036875">
    <property type="entry name" value="Znf_CCHC_sf"/>
</dbReference>
<keyword evidence="5" id="KW-1185">Reference proteome</keyword>
<dbReference type="Pfam" id="PF22936">
    <property type="entry name" value="Pol_BBD"/>
    <property type="match status" value="1"/>
</dbReference>
<comment type="caution">
    <text evidence="4">The sequence shown here is derived from an EMBL/GenBank/DDBJ whole genome shotgun (WGS) entry which is preliminary data.</text>
</comment>
<feature type="compositionally biased region" description="Polar residues" evidence="1">
    <location>
        <begin position="230"/>
        <end position="252"/>
    </location>
</feature>
<feature type="compositionally biased region" description="Polar residues" evidence="1">
    <location>
        <begin position="258"/>
        <end position="276"/>
    </location>
</feature>
<evidence type="ECO:0000259" key="2">
    <source>
        <dbReference type="Pfam" id="PF14244"/>
    </source>
</evidence>
<reference evidence="4" key="1">
    <citation type="submission" date="2022-12" db="EMBL/GenBank/DDBJ databases">
        <title>Draft genome assemblies for two species of Escallonia (Escalloniales).</title>
        <authorList>
            <person name="Chanderbali A."/>
            <person name="Dervinis C."/>
            <person name="Anghel I."/>
            <person name="Soltis D."/>
            <person name="Soltis P."/>
            <person name="Zapata F."/>
        </authorList>
    </citation>
    <scope>NUCLEOTIDE SEQUENCE</scope>
    <source>
        <strain evidence="4">UCBG92.1500</strain>
        <tissue evidence="4">Leaf</tissue>
    </source>
</reference>
<dbReference type="Pfam" id="PF14223">
    <property type="entry name" value="Retrotran_gag_2"/>
    <property type="match status" value="1"/>
</dbReference>
<dbReference type="InterPro" id="IPR054722">
    <property type="entry name" value="PolX-like_BBD"/>
</dbReference>
<protein>
    <submittedName>
        <fullName evidence="4">Uncharacterized protein</fullName>
    </submittedName>
</protein>
<evidence type="ECO:0000313" key="5">
    <source>
        <dbReference type="Proteomes" id="UP001187471"/>
    </source>
</evidence>
<gene>
    <name evidence="4" type="ORF">RJ640_015076</name>
</gene>
<name>A0AA88QZR8_9ASTE</name>
<dbReference type="Pfam" id="PF14244">
    <property type="entry name" value="Retrotran_gag_3"/>
    <property type="match status" value="1"/>
</dbReference>
<sequence length="461" mass="51461">MANPLILFNAPSHLPTKLTYTNFTVWRTQLYSGLIGHNLLGFIDGSISPPPQTIPASPTSTEKIPNPDYVLWHRQDQLILNAMLGSCIDTIQPHISTVSSSKEAWERLIILFANKSRSRVMSLKDQLLNNPRGNRSIPEYLQQMRAIADDLALVDNPISEVDLVLYILAGIGPYFKEIAAALRARDTPISFDELYDKLGDYELQLKKDDLTPSLSIATANYSHRQHRLQSQHSSPHRNASSGRHSENFTPRSHGSFPSRPTTHLTNRNNWSRPNTQHCASIPRSSLYCRFCDRAGHATNECRKLARFLRENDVQTIHPVQSPQLATPTVNVTSLNRPTSPPWLFDTGASHHVTSDTTNLHSYSDYGGSDEIHISDGSGLRISYIGHAKLRTPHATFALNDVLCAPSINQNLISIAKFCHSNRVSLEFFPSYFLVKDLSMGAPLLRGKNVNDVYCLPSLPAP</sequence>
<feature type="domain" description="Retrovirus-related Pol polyprotein from transposon TNT 1-94-like beta-barrel" evidence="3">
    <location>
        <begin position="342"/>
        <end position="417"/>
    </location>
</feature>
<dbReference type="Proteomes" id="UP001187471">
    <property type="component" value="Unassembled WGS sequence"/>
</dbReference>
<proteinExistence type="predicted"/>
<dbReference type="AlphaFoldDB" id="A0AA88QZR8"/>
<dbReference type="EMBL" id="JAVXUO010001752">
    <property type="protein sequence ID" value="KAK2979447.1"/>
    <property type="molecule type" value="Genomic_DNA"/>
</dbReference>
<feature type="region of interest" description="Disordered" evidence="1">
    <location>
        <begin position="222"/>
        <end position="276"/>
    </location>
</feature>